<dbReference type="EMBL" id="FN648487">
    <property type="protein sequence ID" value="CBN74588.1"/>
    <property type="molecule type" value="Genomic_DNA"/>
</dbReference>
<name>D8LKJ8_ECTSI</name>
<gene>
    <name evidence="2" type="ORF">Esi_0030_0112</name>
</gene>
<evidence type="ECO:0008006" key="4">
    <source>
        <dbReference type="Google" id="ProtNLM"/>
    </source>
</evidence>
<dbReference type="InterPro" id="IPR036047">
    <property type="entry name" value="F-box-like_dom_sf"/>
</dbReference>
<sequence length="323" mass="35730">MLDERDHEIGGSHGGGADQGMGATVLSLAQGLGLEFVPLSALLFLDARDIGACGAANRFLHKAAGDEGVWRAARDRLWEGKVFVPESSRAMRAKEGYIASLRDSKRTWLHAEELTSFSWWFRFKQQAGEAWTAQDPWYRNEKGCTSEPASSAGRGPTLPPRWGKTTGERWRVLPWRPCGAGAEGGLQARPHGSASRRHVAAPREDESAFQGVEKNEDDDGGGGCFAAKANISWRFVGRTGRRTGPTGSFLRVSIGGREVPTYIVSRHRSNWGFLLESCWTVYTSWEMPPREGPDCDQSLLDDKLTVTMDDQWEERRDLSLFAG</sequence>
<evidence type="ECO:0000256" key="1">
    <source>
        <dbReference type="SAM" id="MobiDB-lite"/>
    </source>
</evidence>
<evidence type="ECO:0000313" key="3">
    <source>
        <dbReference type="Proteomes" id="UP000002630"/>
    </source>
</evidence>
<proteinExistence type="predicted"/>
<dbReference type="PANTHER" id="PTHR48218:SF3">
    <property type="entry name" value="OS07G0170800 PROTEIN"/>
    <property type="match status" value="1"/>
</dbReference>
<reference evidence="2 3" key="1">
    <citation type="journal article" date="2010" name="Nature">
        <title>The Ectocarpus genome and the independent evolution of multicellularity in brown algae.</title>
        <authorList>
            <person name="Cock J.M."/>
            <person name="Sterck L."/>
            <person name="Rouze P."/>
            <person name="Scornet D."/>
            <person name="Allen A.E."/>
            <person name="Amoutzias G."/>
            <person name="Anthouard V."/>
            <person name="Artiguenave F."/>
            <person name="Aury J.M."/>
            <person name="Badger J.H."/>
            <person name="Beszteri B."/>
            <person name="Billiau K."/>
            <person name="Bonnet E."/>
            <person name="Bothwell J.H."/>
            <person name="Bowler C."/>
            <person name="Boyen C."/>
            <person name="Brownlee C."/>
            <person name="Carrano C.J."/>
            <person name="Charrier B."/>
            <person name="Cho G.Y."/>
            <person name="Coelho S.M."/>
            <person name="Collen J."/>
            <person name="Corre E."/>
            <person name="Da Silva C."/>
            <person name="Delage L."/>
            <person name="Delaroque N."/>
            <person name="Dittami S.M."/>
            <person name="Doulbeau S."/>
            <person name="Elias M."/>
            <person name="Farnham G."/>
            <person name="Gachon C.M."/>
            <person name="Gschloessl B."/>
            <person name="Heesch S."/>
            <person name="Jabbari K."/>
            <person name="Jubin C."/>
            <person name="Kawai H."/>
            <person name="Kimura K."/>
            <person name="Kloareg B."/>
            <person name="Kupper F.C."/>
            <person name="Lang D."/>
            <person name="Le Bail A."/>
            <person name="Leblanc C."/>
            <person name="Lerouge P."/>
            <person name="Lohr M."/>
            <person name="Lopez P.J."/>
            <person name="Martens C."/>
            <person name="Maumus F."/>
            <person name="Michel G."/>
            <person name="Miranda-Saavedra D."/>
            <person name="Morales J."/>
            <person name="Moreau H."/>
            <person name="Motomura T."/>
            <person name="Nagasato C."/>
            <person name="Napoli C.A."/>
            <person name="Nelson D.R."/>
            <person name="Nyvall-Collen P."/>
            <person name="Peters A.F."/>
            <person name="Pommier C."/>
            <person name="Potin P."/>
            <person name="Poulain J."/>
            <person name="Quesneville H."/>
            <person name="Read B."/>
            <person name="Rensing S.A."/>
            <person name="Ritter A."/>
            <person name="Rousvoal S."/>
            <person name="Samanta M."/>
            <person name="Samson G."/>
            <person name="Schroeder D.C."/>
            <person name="Segurens B."/>
            <person name="Strittmatter M."/>
            <person name="Tonon T."/>
            <person name="Tregear J.W."/>
            <person name="Valentin K."/>
            <person name="von Dassow P."/>
            <person name="Yamagishi T."/>
            <person name="Van de Peer Y."/>
            <person name="Wincker P."/>
        </authorList>
    </citation>
    <scope>NUCLEOTIDE SEQUENCE [LARGE SCALE GENOMIC DNA]</scope>
    <source>
        <strain evidence="3">Ec32 / CCAP1310/4</strain>
    </source>
</reference>
<dbReference type="EMBL" id="FN649744">
    <property type="protein sequence ID" value="CBN74588.1"/>
    <property type="molecule type" value="Genomic_DNA"/>
</dbReference>
<dbReference type="PANTHER" id="PTHR48218">
    <property type="entry name" value="F-BOX DOMAIN CONTAINING PROTEIN"/>
    <property type="match status" value="1"/>
</dbReference>
<dbReference type="SUPFAM" id="SSF81383">
    <property type="entry name" value="F-box domain"/>
    <property type="match status" value="1"/>
</dbReference>
<protein>
    <recommendedName>
        <fullName evidence="4">F-box domain-containing protein</fullName>
    </recommendedName>
</protein>
<feature type="region of interest" description="Disordered" evidence="1">
    <location>
        <begin position="142"/>
        <end position="165"/>
    </location>
</feature>
<evidence type="ECO:0000313" key="2">
    <source>
        <dbReference type="EMBL" id="CBN74588.1"/>
    </source>
</evidence>
<organism evidence="2 3">
    <name type="scientific">Ectocarpus siliculosus</name>
    <name type="common">Brown alga</name>
    <name type="synonym">Conferva siliculosa</name>
    <dbReference type="NCBI Taxonomy" id="2880"/>
    <lineage>
        <taxon>Eukaryota</taxon>
        <taxon>Sar</taxon>
        <taxon>Stramenopiles</taxon>
        <taxon>Ochrophyta</taxon>
        <taxon>PX clade</taxon>
        <taxon>Phaeophyceae</taxon>
        <taxon>Ectocarpales</taxon>
        <taxon>Ectocarpaceae</taxon>
        <taxon>Ectocarpus</taxon>
    </lineage>
</organism>
<keyword evidence="3" id="KW-1185">Reference proteome</keyword>
<dbReference type="AlphaFoldDB" id="D8LKJ8"/>
<dbReference type="OrthoDB" id="46365at2759"/>
<dbReference type="OMA" id="LCEARWA"/>
<feature type="region of interest" description="Disordered" evidence="1">
    <location>
        <begin position="181"/>
        <end position="220"/>
    </location>
</feature>
<dbReference type="Proteomes" id="UP000002630">
    <property type="component" value="Linkage Group LG19"/>
</dbReference>
<accession>D8LKJ8</accession>
<dbReference type="InParanoid" id="D8LKJ8"/>